<dbReference type="InterPro" id="IPR029760">
    <property type="entry name" value="GPX_CS"/>
</dbReference>
<sequence length="179" mass="19734">MSSIYEFQVNGADHKPYDLSQHKGHPLLIYNVASKCGYTKGGYETATALYNKYKDQGFTVLAFPCNQFMSQEPGTEEEVKEFACTRFSAEFPILEKVHVNGGDEHPLYKYLKHAKKGVLGTTAIKWNFTSFLVDGEGKAVERFSPGTKASEIEKKLIPLLSASAPAGEGAVLKSTEESK</sequence>
<dbReference type="AlphaFoldDB" id="A0A7G2C7X6"/>
<gene>
    <name evidence="6" type="ORF">ADEAN_000330400</name>
</gene>
<dbReference type="InterPro" id="IPR036249">
    <property type="entry name" value="Thioredoxin-like_sf"/>
</dbReference>
<keyword evidence="3 5" id="KW-0560">Oxidoreductase</keyword>
<proteinExistence type="inferred from homology"/>
<dbReference type="PROSITE" id="PS51355">
    <property type="entry name" value="GLUTATHIONE_PEROXID_3"/>
    <property type="match status" value="1"/>
</dbReference>
<evidence type="ECO:0000313" key="7">
    <source>
        <dbReference type="Proteomes" id="UP000515908"/>
    </source>
</evidence>
<evidence type="ECO:0000256" key="5">
    <source>
        <dbReference type="RuleBase" id="RU000499"/>
    </source>
</evidence>
<keyword evidence="2 5" id="KW-0575">Peroxidase</keyword>
<protein>
    <recommendedName>
        <fullName evidence="5">Glutathione peroxidase</fullName>
    </recommendedName>
</protein>
<dbReference type="PROSITE" id="PS00763">
    <property type="entry name" value="GLUTATHIONE_PEROXID_2"/>
    <property type="match status" value="1"/>
</dbReference>
<name>A0A7G2C7X6_9TRYP</name>
<comment type="similarity">
    <text evidence="1 5">Belongs to the glutathione peroxidase family.</text>
</comment>
<dbReference type="CDD" id="cd00340">
    <property type="entry name" value="GSH_Peroxidase"/>
    <property type="match status" value="1"/>
</dbReference>
<accession>A0A7G2C7X6</accession>
<dbReference type="Gene3D" id="3.40.30.10">
    <property type="entry name" value="Glutaredoxin"/>
    <property type="match status" value="1"/>
</dbReference>
<dbReference type="InterPro" id="IPR029759">
    <property type="entry name" value="GPX_AS"/>
</dbReference>
<dbReference type="FunFam" id="3.40.30.10:FF:000025">
    <property type="entry name" value="Glutathione peroxidase"/>
    <property type="match status" value="1"/>
</dbReference>
<dbReference type="PANTHER" id="PTHR11592">
    <property type="entry name" value="GLUTATHIONE PEROXIDASE"/>
    <property type="match status" value="1"/>
</dbReference>
<dbReference type="GO" id="GO:0004601">
    <property type="term" value="F:peroxidase activity"/>
    <property type="evidence" value="ECO:0007669"/>
    <property type="project" value="UniProtKB-KW"/>
</dbReference>
<evidence type="ECO:0000256" key="4">
    <source>
        <dbReference type="PIRSR" id="PIRSR000303-1"/>
    </source>
</evidence>
<evidence type="ECO:0000256" key="2">
    <source>
        <dbReference type="ARBA" id="ARBA00022559"/>
    </source>
</evidence>
<dbReference type="PANTHER" id="PTHR11592:SF129">
    <property type="entry name" value="GLUTATHIONE PEROXIDASE"/>
    <property type="match status" value="1"/>
</dbReference>
<dbReference type="GO" id="GO:0006979">
    <property type="term" value="P:response to oxidative stress"/>
    <property type="evidence" value="ECO:0007669"/>
    <property type="project" value="InterPro"/>
</dbReference>
<evidence type="ECO:0000313" key="6">
    <source>
        <dbReference type="EMBL" id="CAD2215846.1"/>
    </source>
</evidence>
<evidence type="ECO:0000256" key="3">
    <source>
        <dbReference type="ARBA" id="ARBA00023002"/>
    </source>
</evidence>
<dbReference type="VEuPathDB" id="TriTrypDB:ADEAN_000330400"/>
<organism evidence="6 7">
    <name type="scientific">Angomonas deanei</name>
    <dbReference type="NCBI Taxonomy" id="59799"/>
    <lineage>
        <taxon>Eukaryota</taxon>
        <taxon>Discoba</taxon>
        <taxon>Euglenozoa</taxon>
        <taxon>Kinetoplastea</taxon>
        <taxon>Metakinetoplastina</taxon>
        <taxon>Trypanosomatida</taxon>
        <taxon>Trypanosomatidae</taxon>
        <taxon>Strigomonadinae</taxon>
        <taxon>Angomonas</taxon>
    </lineage>
</organism>
<keyword evidence="7" id="KW-1185">Reference proteome</keyword>
<dbReference type="PROSITE" id="PS00460">
    <property type="entry name" value="GLUTATHIONE_PEROXID_1"/>
    <property type="match status" value="1"/>
</dbReference>
<dbReference type="EMBL" id="LR877149">
    <property type="protein sequence ID" value="CAD2215846.1"/>
    <property type="molecule type" value="Genomic_DNA"/>
</dbReference>
<evidence type="ECO:0000256" key="1">
    <source>
        <dbReference type="ARBA" id="ARBA00006926"/>
    </source>
</evidence>
<dbReference type="PIRSF" id="PIRSF000303">
    <property type="entry name" value="Glutathion_perox"/>
    <property type="match status" value="1"/>
</dbReference>
<dbReference type="PRINTS" id="PR01011">
    <property type="entry name" value="GLUTPROXDASE"/>
</dbReference>
<feature type="active site" evidence="4">
    <location>
        <position position="36"/>
    </location>
</feature>
<reference evidence="6 7" key="1">
    <citation type="submission" date="2020-08" db="EMBL/GenBank/DDBJ databases">
        <authorList>
            <person name="Newling K."/>
            <person name="Davey J."/>
            <person name="Forrester S."/>
        </authorList>
    </citation>
    <scope>NUCLEOTIDE SEQUENCE [LARGE SCALE GENOMIC DNA]</scope>
    <source>
        <strain evidence="7">Crithidia deanei Carvalho (ATCC PRA-265)</strain>
    </source>
</reference>
<dbReference type="OrthoDB" id="446890at2759"/>
<dbReference type="Proteomes" id="UP000515908">
    <property type="component" value="Chromosome 05"/>
</dbReference>
<dbReference type="InterPro" id="IPR000889">
    <property type="entry name" value="Glutathione_peroxidase"/>
</dbReference>
<dbReference type="SUPFAM" id="SSF52833">
    <property type="entry name" value="Thioredoxin-like"/>
    <property type="match status" value="1"/>
</dbReference>
<dbReference type="Pfam" id="PF00255">
    <property type="entry name" value="GSHPx"/>
    <property type="match status" value="1"/>
</dbReference>